<evidence type="ECO:0000313" key="1">
    <source>
        <dbReference type="EMBL" id="KAF9466248.1"/>
    </source>
</evidence>
<accession>A0A9P5YA90</accession>
<organism evidence="1 2">
    <name type="scientific">Collybia nuda</name>
    <dbReference type="NCBI Taxonomy" id="64659"/>
    <lineage>
        <taxon>Eukaryota</taxon>
        <taxon>Fungi</taxon>
        <taxon>Dikarya</taxon>
        <taxon>Basidiomycota</taxon>
        <taxon>Agaricomycotina</taxon>
        <taxon>Agaricomycetes</taxon>
        <taxon>Agaricomycetidae</taxon>
        <taxon>Agaricales</taxon>
        <taxon>Tricholomatineae</taxon>
        <taxon>Clitocybaceae</taxon>
        <taxon>Collybia</taxon>
    </lineage>
</organism>
<sequence length="81" mass="8764">MLHAFAPHAILTADSCHLGVAALTTLTLYAPPPALRQAQHALKDRPPHQYLGTANRDTDILMSHTNAGSHIAYRISPTRVS</sequence>
<protein>
    <submittedName>
        <fullName evidence="1">Uncharacterized protein</fullName>
    </submittedName>
</protein>
<reference evidence="1" key="1">
    <citation type="submission" date="2020-11" db="EMBL/GenBank/DDBJ databases">
        <authorList>
            <consortium name="DOE Joint Genome Institute"/>
            <person name="Ahrendt S."/>
            <person name="Riley R."/>
            <person name="Andreopoulos W."/>
            <person name="Labutti K."/>
            <person name="Pangilinan J."/>
            <person name="Ruiz-Duenas F.J."/>
            <person name="Barrasa J.M."/>
            <person name="Sanchez-Garcia M."/>
            <person name="Camarero S."/>
            <person name="Miyauchi S."/>
            <person name="Serrano A."/>
            <person name="Linde D."/>
            <person name="Babiker R."/>
            <person name="Drula E."/>
            <person name="Ayuso-Fernandez I."/>
            <person name="Pacheco R."/>
            <person name="Padilla G."/>
            <person name="Ferreira P."/>
            <person name="Barriuso J."/>
            <person name="Kellner H."/>
            <person name="Castanera R."/>
            <person name="Alfaro M."/>
            <person name="Ramirez L."/>
            <person name="Pisabarro A.G."/>
            <person name="Kuo A."/>
            <person name="Tritt A."/>
            <person name="Lipzen A."/>
            <person name="He G."/>
            <person name="Yan M."/>
            <person name="Ng V."/>
            <person name="Cullen D."/>
            <person name="Martin F."/>
            <person name="Rosso M.-N."/>
            <person name="Henrissat B."/>
            <person name="Hibbett D."/>
            <person name="Martinez A.T."/>
            <person name="Grigoriev I.V."/>
        </authorList>
    </citation>
    <scope>NUCLEOTIDE SEQUENCE</scope>
    <source>
        <strain evidence="1">CBS 247.69</strain>
    </source>
</reference>
<name>A0A9P5YA90_9AGAR</name>
<dbReference type="Proteomes" id="UP000807353">
    <property type="component" value="Unassembled WGS sequence"/>
</dbReference>
<keyword evidence="2" id="KW-1185">Reference proteome</keyword>
<gene>
    <name evidence="1" type="ORF">BDZ94DRAFT_1306255</name>
</gene>
<dbReference type="EMBL" id="MU150242">
    <property type="protein sequence ID" value="KAF9466248.1"/>
    <property type="molecule type" value="Genomic_DNA"/>
</dbReference>
<comment type="caution">
    <text evidence="1">The sequence shown here is derived from an EMBL/GenBank/DDBJ whole genome shotgun (WGS) entry which is preliminary data.</text>
</comment>
<dbReference type="AlphaFoldDB" id="A0A9P5YA90"/>
<evidence type="ECO:0000313" key="2">
    <source>
        <dbReference type="Proteomes" id="UP000807353"/>
    </source>
</evidence>
<proteinExistence type="predicted"/>